<name>A0AAN8R3H0_9TELE</name>
<proteinExistence type="predicted"/>
<evidence type="ECO:0000313" key="2">
    <source>
        <dbReference type="Proteomes" id="UP001356427"/>
    </source>
</evidence>
<dbReference type="EMBL" id="JAGTTL010000004">
    <property type="protein sequence ID" value="KAK6323481.1"/>
    <property type="molecule type" value="Genomic_DNA"/>
</dbReference>
<protein>
    <submittedName>
        <fullName evidence="1">Uncharacterized protein</fullName>
    </submittedName>
</protein>
<organism evidence="1 2">
    <name type="scientific">Coregonus suidteri</name>
    <dbReference type="NCBI Taxonomy" id="861788"/>
    <lineage>
        <taxon>Eukaryota</taxon>
        <taxon>Metazoa</taxon>
        <taxon>Chordata</taxon>
        <taxon>Craniata</taxon>
        <taxon>Vertebrata</taxon>
        <taxon>Euteleostomi</taxon>
        <taxon>Actinopterygii</taxon>
        <taxon>Neopterygii</taxon>
        <taxon>Teleostei</taxon>
        <taxon>Protacanthopterygii</taxon>
        <taxon>Salmoniformes</taxon>
        <taxon>Salmonidae</taxon>
        <taxon>Coregoninae</taxon>
        <taxon>Coregonus</taxon>
    </lineage>
</organism>
<sequence>MDEYFQALLSGEHSLPILCVGSVWKRWELLKPDEYFNVPEDPGPLARGALQTIYRTDFKPFNEHPLQVYQLNTQPPRTHHPTQG</sequence>
<keyword evidence="2" id="KW-1185">Reference proteome</keyword>
<gene>
    <name evidence="1" type="ORF">J4Q44_G00058200</name>
</gene>
<dbReference type="Proteomes" id="UP001356427">
    <property type="component" value="Unassembled WGS sequence"/>
</dbReference>
<dbReference type="AlphaFoldDB" id="A0AAN8R3H0"/>
<comment type="caution">
    <text evidence="1">The sequence shown here is derived from an EMBL/GenBank/DDBJ whole genome shotgun (WGS) entry which is preliminary data.</text>
</comment>
<evidence type="ECO:0000313" key="1">
    <source>
        <dbReference type="EMBL" id="KAK6323481.1"/>
    </source>
</evidence>
<accession>A0AAN8R3H0</accession>
<reference evidence="1 2" key="1">
    <citation type="submission" date="2021-04" db="EMBL/GenBank/DDBJ databases">
        <authorList>
            <person name="De Guttry C."/>
            <person name="Zahm M."/>
            <person name="Klopp C."/>
            <person name="Cabau C."/>
            <person name="Louis A."/>
            <person name="Berthelot C."/>
            <person name="Parey E."/>
            <person name="Roest Crollius H."/>
            <person name="Montfort J."/>
            <person name="Robinson-Rechavi M."/>
            <person name="Bucao C."/>
            <person name="Bouchez O."/>
            <person name="Gislard M."/>
            <person name="Lluch J."/>
            <person name="Milhes M."/>
            <person name="Lampietro C."/>
            <person name="Lopez Roques C."/>
            <person name="Donnadieu C."/>
            <person name="Braasch I."/>
            <person name="Desvignes T."/>
            <person name="Postlethwait J."/>
            <person name="Bobe J."/>
            <person name="Wedekind C."/>
            <person name="Guiguen Y."/>
        </authorList>
    </citation>
    <scope>NUCLEOTIDE SEQUENCE [LARGE SCALE GENOMIC DNA]</scope>
    <source>
        <strain evidence="1">Cs_M1</strain>
        <tissue evidence="1">Blood</tissue>
    </source>
</reference>